<proteinExistence type="predicted"/>
<dbReference type="GO" id="GO:0003677">
    <property type="term" value="F:DNA binding"/>
    <property type="evidence" value="ECO:0007669"/>
    <property type="project" value="UniProtKB-KW"/>
</dbReference>
<evidence type="ECO:0000256" key="1">
    <source>
        <dbReference type="ARBA" id="ARBA00023015"/>
    </source>
</evidence>
<dbReference type="SUPFAM" id="SSF46894">
    <property type="entry name" value="C-terminal effector domain of the bipartite response regulators"/>
    <property type="match status" value="1"/>
</dbReference>
<dbReference type="Gene3D" id="1.10.10.10">
    <property type="entry name" value="Winged helix-like DNA-binding domain superfamily/Winged helix DNA-binding domain"/>
    <property type="match status" value="1"/>
</dbReference>
<dbReference type="InterPro" id="IPR036388">
    <property type="entry name" value="WH-like_DNA-bd_sf"/>
</dbReference>
<dbReference type="InterPro" id="IPR000792">
    <property type="entry name" value="Tscrpt_reg_LuxR_C"/>
</dbReference>
<dbReference type="InterPro" id="IPR016032">
    <property type="entry name" value="Sig_transdc_resp-reg_C-effctor"/>
</dbReference>
<dbReference type="Proteomes" id="UP000004477">
    <property type="component" value="Unassembled WGS sequence"/>
</dbReference>
<reference evidence="4" key="1">
    <citation type="submission" date="2009-11" db="EMBL/GenBank/DDBJ databases">
        <authorList>
            <person name="Weinstock G."/>
            <person name="Sodergren E."/>
            <person name="Clifton S."/>
            <person name="Fulton L."/>
            <person name="Fulton B."/>
            <person name="Courtney L."/>
            <person name="Fronick C."/>
            <person name="Harrison M."/>
            <person name="Strong C."/>
            <person name="Farmer C."/>
            <person name="Delahaunty K."/>
            <person name="Markovic C."/>
            <person name="Hall O."/>
            <person name="Minx P."/>
            <person name="Tomlinson C."/>
            <person name="Mitreva M."/>
            <person name="Nelson J."/>
            <person name="Hou S."/>
            <person name="Wollam A."/>
            <person name="Pepin K.H."/>
            <person name="Johnson M."/>
            <person name="Bhonagiri V."/>
            <person name="Nash W.E."/>
            <person name="Warren W."/>
            <person name="Chinwalla A."/>
            <person name="Mardis E.R."/>
            <person name="Wilson R.K."/>
        </authorList>
    </citation>
    <scope>NUCLEOTIDE SEQUENCE [LARGE SCALE GENOMIC DNA]</scope>
    <source>
        <strain evidence="4">DSM 18205</strain>
    </source>
</reference>
<dbReference type="PROSITE" id="PS50043">
    <property type="entry name" value="HTH_LUXR_2"/>
    <property type="match status" value="1"/>
</dbReference>
<dbReference type="GO" id="GO:0006355">
    <property type="term" value="P:regulation of DNA-templated transcription"/>
    <property type="evidence" value="ECO:0007669"/>
    <property type="project" value="InterPro"/>
</dbReference>
<dbReference type="HOGENOM" id="CLU_090315_0_0_10"/>
<dbReference type="AlphaFoldDB" id="D1PC03"/>
<dbReference type="PROSITE" id="PS00622">
    <property type="entry name" value="HTH_LUXR_1"/>
    <property type="match status" value="1"/>
</dbReference>
<evidence type="ECO:0000256" key="3">
    <source>
        <dbReference type="ARBA" id="ARBA00023163"/>
    </source>
</evidence>
<evidence type="ECO:0000313" key="5">
    <source>
        <dbReference type="Proteomes" id="UP000004477"/>
    </source>
</evidence>
<keyword evidence="1" id="KW-0805">Transcription regulation</keyword>
<gene>
    <name evidence="4" type="ORF">PREVCOP_04733</name>
</gene>
<accession>D1PC03</accession>
<dbReference type="Pfam" id="PF00196">
    <property type="entry name" value="GerE"/>
    <property type="match status" value="1"/>
</dbReference>
<dbReference type="SMART" id="SM00421">
    <property type="entry name" value="HTH_LUXR"/>
    <property type="match status" value="1"/>
</dbReference>
<dbReference type="PRINTS" id="PR00038">
    <property type="entry name" value="HTHLUXR"/>
</dbReference>
<sequence>MAQDSQREINRDFMIDIDDKLDEKLRQQRDGQLEEDEELQLRFIAKSYAICENSIAVLSNLRTNKSHIYYGMTSDFLGFEPSGSYEKIESIWEEKILNRIHPDDQRRRNLQELVYYQFVSASHSDKAFYWYLGNTMRMADKDGKYLPTRHRIFYFKGKGQRGVCYAICLFNLTAKTSKMAILKNSLTGEEHLIDIDEKQLLSEREITIMNLVSQGLSSKAISIRLNISKNTVDRHRQNIIKKMQAANMAEACHKAKQLGITVEYQ</sequence>
<dbReference type="EMBL" id="ACBX02000012">
    <property type="protein sequence ID" value="EFB35829.1"/>
    <property type="molecule type" value="Genomic_DNA"/>
</dbReference>
<dbReference type="OrthoDB" id="965844at2"/>
<name>D1PC03_9BACT</name>
<dbReference type="STRING" id="537011.PREVCOP_04733"/>
<dbReference type="PaxDb" id="537011-PREVCOP_04733"/>
<dbReference type="PANTHER" id="PTHR44688">
    <property type="entry name" value="DNA-BINDING TRANSCRIPTIONAL ACTIVATOR DEVR_DOSR"/>
    <property type="match status" value="1"/>
</dbReference>
<comment type="caution">
    <text evidence="4">The sequence shown here is derived from an EMBL/GenBank/DDBJ whole genome shotgun (WGS) entry which is preliminary data.</text>
</comment>
<keyword evidence="3" id="KW-0804">Transcription</keyword>
<evidence type="ECO:0000256" key="2">
    <source>
        <dbReference type="ARBA" id="ARBA00023125"/>
    </source>
</evidence>
<dbReference type="PANTHER" id="PTHR44688:SF16">
    <property type="entry name" value="DNA-BINDING TRANSCRIPTIONAL ACTIVATOR DEVR_DOSR"/>
    <property type="match status" value="1"/>
</dbReference>
<keyword evidence="2" id="KW-0238">DNA-binding</keyword>
<evidence type="ECO:0000313" key="4">
    <source>
        <dbReference type="EMBL" id="EFB35829.1"/>
    </source>
</evidence>
<dbReference type="CDD" id="cd06170">
    <property type="entry name" value="LuxR_C_like"/>
    <property type="match status" value="1"/>
</dbReference>
<organism evidence="4 5">
    <name type="scientific">Segatella copri DSM 18205</name>
    <dbReference type="NCBI Taxonomy" id="537011"/>
    <lineage>
        <taxon>Bacteria</taxon>
        <taxon>Pseudomonadati</taxon>
        <taxon>Bacteroidota</taxon>
        <taxon>Bacteroidia</taxon>
        <taxon>Bacteroidales</taxon>
        <taxon>Prevotellaceae</taxon>
        <taxon>Segatella</taxon>
    </lineage>
</organism>
<keyword evidence="5" id="KW-1185">Reference proteome</keyword>
<dbReference type="Gene3D" id="3.30.450.20">
    <property type="entry name" value="PAS domain"/>
    <property type="match status" value="1"/>
</dbReference>
<protein>
    <submittedName>
        <fullName evidence="4">Transcriptional regulator, LuxR family</fullName>
    </submittedName>
</protein>